<organism evidence="13 14">
    <name type="scientific">Vagococcus silagei</name>
    <dbReference type="NCBI Taxonomy" id="2508885"/>
    <lineage>
        <taxon>Bacteria</taxon>
        <taxon>Bacillati</taxon>
        <taxon>Bacillota</taxon>
        <taxon>Bacilli</taxon>
        <taxon>Lactobacillales</taxon>
        <taxon>Enterococcaceae</taxon>
        <taxon>Vagococcus</taxon>
    </lineage>
</organism>
<evidence type="ECO:0000256" key="7">
    <source>
        <dbReference type="ARBA" id="ARBA00022692"/>
    </source>
</evidence>
<evidence type="ECO:0000313" key="14">
    <source>
        <dbReference type="Proteomes" id="UP000310506"/>
    </source>
</evidence>
<dbReference type="PANTHER" id="PTHR43738:SF1">
    <property type="entry name" value="HEMIN TRANSPORT SYSTEM PERMEASE PROTEIN HRTB-RELATED"/>
    <property type="match status" value="1"/>
</dbReference>
<evidence type="ECO:0000256" key="9">
    <source>
        <dbReference type="ARBA" id="ARBA00023136"/>
    </source>
</evidence>
<evidence type="ECO:0000256" key="11">
    <source>
        <dbReference type="SAM" id="Phobius"/>
    </source>
</evidence>
<dbReference type="EMBL" id="SDGV01000011">
    <property type="protein sequence ID" value="THB61535.1"/>
    <property type="molecule type" value="Genomic_DNA"/>
</dbReference>
<gene>
    <name evidence="13" type="ORF">ESZ54_04770</name>
</gene>
<dbReference type="PANTHER" id="PTHR43738">
    <property type="entry name" value="ABC TRANSPORTER, MEMBRANE PROTEIN"/>
    <property type="match status" value="1"/>
</dbReference>
<feature type="transmembrane region" description="Helical" evidence="11">
    <location>
        <begin position="289"/>
        <end position="309"/>
    </location>
</feature>
<dbReference type="RefSeq" id="WP_136136547.1">
    <property type="nucleotide sequence ID" value="NZ_SDGV01000011.1"/>
</dbReference>
<feature type="transmembrane region" description="Helical" evidence="11">
    <location>
        <begin position="235"/>
        <end position="261"/>
    </location>
</feature>
<evidence type="ECO:0000256" key="8">
    <source>
        <dbReference type="ARBA" id="ARBA00022989"/>
    </source>
</evidence>
<dbReference type="GO" id="GO:0005886">
    <property type="term" value="C:plasma membrane"/>
    <property type="evidence" value="ECO:0007669"/>
    <property type="project" value="UniProtKB-SubCell"/>
</dbReference>
<reference evidence="13 14" key="1">
    <citation type="submission" date="2019-01" db="EMBL/GenBank/DDBJ databases">
        <title>Vagococcus silagei sp. nov. isolated from brewer's grain.</title>
        <authorList>
            <person name="Guu J.-R."/>
        </authorList>
    </citation>
    <scope>NUCLEOTIDE SEQUENCE [LARGE SCALE GENOMIC DNA]</scope>
    <source>
        <strain evidence="13 14">2B-2</strain>
    </source>
</reference>
<accession>A0A4S3B957</accession>
<dbReference type="InterPro" id="IPR051125">
    <property type="entry name" value="ABC-4/HrtB_transporter"/>
</dbReference>
<evidence type="ECO:0000313" key="13">
    <source>
        <dbReference type="EMBL" id="THB61535.1"/>
    </source>
</evidence>
<feature type="transmembrane region" description="Helical" evidence="11">
    <location>
        <begin position="321"/>
        <end position="343"/>
    </location>
</feature>
<feature type="transmembrane region" description="Helical" evidence="11">
    <location>
        <begin position="12"/>
        <end position="39"/>
    </location>
</feature>
<feature type="domain" description="ABC3 transporter permease C-terminal" evidence="12">
    <location>
        <begin position="240"/>
        <end position="351"/>
    </location>
</feature>
<proteinExistence type="inferred from homology"/>
<dbReference type="InterPro" id="IPR003838">
    <property type="entry name" value="ABC3_permease_C"/>
</dbReference>
<comment type="caution">
    <text evidence="13">The sequence shown here is derived from an EMBL/GenBank/DDBJ whole genome shotgun (WGS) entry which is preliminary data.</text>
</comment>
<dbReference type="Proteomes" id="UP000310506">
    <property type="component" value="Unassembled WGS sequence"/>
</dbReference>
<comment type="similarity">
    <text evidence="2">Belongs to the ABC-4 integral membrane protein family. HrtB subfamily.</text>
</comment>
<keyword evidence="14" id="KW-1185">Reference proteome</keyword>
<keyword evidence="9 11" id="KW-0472">Membrane</keyword>
<dbReference type="OrthoDB" id="384327at2"/>
<evidence type="ECO:0000256" key="2">
    <source>
        <dbReference type="ARBA" id="ARBA00008697"/>
    </source>
</evidence>
<comment type="subcellular location">
    <subcellularLocation>
        <location evidence="1">Cell membrane</location>
        <topology evidence="1">Multi-pass membrane protein</topology>
    </subcellularLocation>
</comment>
<dbReference type="Pfam" id="PF02687">
    <property type="entry name" value="FtsX"/>
    <property type="match status" value="1"/>
</dbReference>
<comment type="function">
    <text evidence="10">Part of the ABC transporter complex hrt involved in hemin import. Responsible for the translocation of the substrate across the membrane.</text>
</comment>
<evidence type="ECO:0000256" key="1">
    <source>
        <dbReference type="ARBA" id="ARBA00004651"/>
    </source>
</evidence>
<dbReference type="AlphaFoldDB" id="A0A4S3B957"/>
<keyword evidence="7 11" id="KW-0812">Transmembrane</keyword>
<evidence type="ECO:0000256" key="6">
    <source>
        <dbReference type="ARBA" id="ARBA00022475"/>
    </source>
</evidence>
<evidence type="ECO:0000256" key="4">
    <source>
        <dbReference type="ARBA" id="ARBA00016962"/>
    </source>
</evidence>
<keyword evidence="6" id="KW-1003">Cell membrane</keyword>
<evidence type="ECO:0000256" key="3">
    <source>
        <dbReference type="ARBA" id="ARBA00011131"/>
    </source>
</evidence>
<name>A0A4S3B957_9ENTE</name>
<comment type="subunit">
    <text evidence="3">The complex is composed of two ATP-binding proteins (HrtA), two transmembrane proteins (HrtB) and a solute-binding protein.</text>
</comment>
<evidence type="ECO:0000256" key="10">
    <source>
        <dbReference type="ARBA" id="ARBA00024973"/>
    </source>
</evidence>
<protein>
    <recommendedName>
        <fullName evidence="4">Putative hemin transport system permease protein HrtB</fullName>
    </recommendedName>
</protein>
<evidence type="ECO:0000256" key="5">
    <source>
        <dbReference type="ARBA" id="ARBA00022448"/>
    </source>
</evidence>
<keyword evidence="8 11" id="KW-1133">Transmembrane helix</keyword>
<keyword evidence="5" id="KW-0813">Transport</keyword>
<evidence type="ECO:0000259" key="12">
    <source>
        <dbReference type="Pfam" id="PF02687"/>
    </source>
</evidence>
<sequence length="356" mass="39355">MFLAFNEIKHALFRYSLVSGVIFLIAYLVFFLSGLAFGLAEDNRTAVDKWQADYIILTDDANDNLNMSMIPLTAINKVDAKEKAILLQTPGVITKGKQEDNLNVAFFGIKSNQFLKPNISAGKMYHAKNEVVVDNSLNKEHDIQLNNQLAISGNNTKLKVVGFTDNAKYNTLPVIYTSTETFQEIRYENLEAKHANNLPVNALVVRGTPKNIPSSLKSESLKDFINKIPGYSAQVLTFGFMISFLIVIAAIVIGIFIYVLTMQKIDIFGVMKAQGVPNRYISKSVIYETFILATVAVCLGAILTLLTAVLLPNKVPFTINLYLFIGISILMVLFAILGALFSVRTITKIDPLKAIG</sequence>